<dbReference type="AlphaFoldDB" id="A0A699JPU4"/>
<evidence type="ECO:0008006" key="3">
    <source>
        <dbReference type="Google" id="ProtNLM"/>
    </source>
</evidence>
<feature type="region of interest" description="Disordered" evidence="1">
    <location>
        <begin position="265"/>
        <end position="376"/>
    </location>
</feature>
<feature type="compositionally biased region" description="Low complexity" evidence="1">
    <location>
        <begin position="203"/>
        <end position="218"/>
    </location>
</feature>
<name>A0A699JPU4_TANCI</name>
<evidence type="ECO:0000313" key="2">
    <source>
        <dbReference type="EMBL" id="GFA46118.1"/>
    </source>
</evidence>
<protein>
    <recommendedName>
        <fullName evidence="3">Monodehydroascorbate reductase</fullName>
    </recommendedName>
</protein>
<feature type="compositionally biased region" description="Low complexity" evidence="1">
    <location>
        <begin position="240"/>
        <end position="249"/>
    </location>
</feature>
<accession>A0A699JPU4</accession>
<reference evidence="2" key="1">
    <citation type="journal article" date="2019" name="Sci. Rep.">
        <title>Draft genome of Tanacetum cinerariifolium, the natural source of mosquito coil.</title>
        <authorList>
            <person name="Yamashiro T."/>
            <person name="Shiraishi A."/>
            <person name="Satake H."/>
            <person name="Nakayama K."/>
        </authorList>
    </citation>
    <scope>NUCLEOTIDE SEQUENCE</scope>
</reference>
<feature type="compositionally biased region" description="Polar residues" evidence="1">
    <location>
        <begin position="268"/>
        <end position="280"/>
    </location>
</feature>
<feature type="compositionally biased region" description="Basic and acidic residues" evidence="1">
    <location>
        <begin position="297"/>
        <end position="311"/>
    </location>
</feature>
<organism evidence="2">
    <name type="scientific">Tanacetum cinerariifolium</name>
    <name type="common">Dalmatian daisy</name>
    <name type="synonym">Chrysanthemum cinerariifolium</name>
    <dbReference type="NCBI Taxonomy" id="118510"/>
    <lineage>
        <taxon>Eukaryota</taxon>
        <taxon>Viridiplantae</taxon>
        <taxon>Streptophyta</taxon>
        <taxon>Embryophyta</taxon>
        <taxon>Tracheophyta</taxon>
        <taxon>Spermatophyta</taxon>
        <taxon>Magnoliopsida</taxon>
        <taxon>eudicotyledons</taxon>
        <taxon>Gunneridae</taxon>
        <taxon>Pentapetalae</taxon>
        <taxon>asterids</taxon>
        <taxon>campanulids</taxon>
        <taxon>Asterales</taxon>
        <taxon>Asteraceae</taxon>
        <taxon>Asteroideae</taxon>
        <taxon>Anthemideae</taxon>
        <taxon>Anthemidinae</taxon>
        <taxon>Tanacetum</taxon>
    </lineage>
</organism>
<proteinExistence type="predicted"/>
<evidence type="ECO:0000256" key="1">
    <source>
        <dbReference type="SAM" id="MobiDB-lite"/>
    </source>
</evidence>
<dbReference type="EMBL" id="BKCJ010428140">
    <property type="protein sequence ID" value="GFA46118.1"/>
    <property type="molecule type" value="Genomic_DNA"/>
</dbReference>
<feature type="compositionally biased region" description="Acidic residues" evidence="1">
    <location>
        <begin position="312"/>
        <end position="337"/>
    </location>
</feature>
<feature type="region of interest" description="Disordered" evidence="1">
    <location>
        <begin position="202"/>
        <end position="249"/>
    </location>
</feature>
<gene>
    <name evidence="2" type="ORF">Tci_618090</name>
</gene>
<comment type="caution">
    <text evidence="2">The sequence shown here is derived from an EMBL/GenBank/DDBJ whole genome shotgun (WGS) entry which is preliminary data.</text>
</comment>
<sequence>MATTIDQQVALDEALVASMQRLRIGRSNFRLPSNIQSKESTLQVVYDVLRNSPFFRAFQVTADVPEIYMQEFWATAKLHHNSIHVKMDTKKSVLDLEAFREMLHISPRIPSQSFAELPSEEEILEFLKYLGHSYDSLRISQAQILWGLYHKRNVDFAYLLWEDFIYQVEHKDTKKSNEMYYPRNSKAYKGYYAVATRATPPNTKVSVQKTKSSSDTTVTPPPTAAAGPRLSTSAKGKQPAKASKSKSLTALSEVAMTETEQLKLATKRSLQQTHISQASGSGADEGTGTIPGVPDVPTKESGEEISWKSSDEEGSNDQSDDDAQDKGDDDDDQEEETRDEKSFDPIAKTPKNTDDEENLDLNIGREEGQDDEDDEDELYGDVNINLEGRVVQMVGVHTTREVEDSHVTLTPVNPDGFDSIFETTSQMDVQAPTIVAPLPLSTPALTPSTIASISTVPQAPTPPTTTLKNDEFLKNNDENIQKIVKKQVKEQVKIQVFKILPKIEQTMNEQLEAKVLTQSSNSSKTSYAVAADLSKMELKKILIEKMEGNKSIH</sequence>